<protein>
    <submittedName>
        <fullName evidence="1">Uncharacterized protein</fullName>
    </submittedName>
</protein>
<comment type="caution">
    <text evidence="1">The sequence shown here is derived from an EMBL/GenBank/DDBJ whole genome shotgun (WGS) entry which is preliminary data.</text>
</comment>
<accession>A0A2A6FT45</accession>
<proteinExistence type="predicted"/>
<reference evidence="2" key="1">
    <citation type="submission" date="2017-03" db="EMBL/GenBank/DDBJ databases">
        <authorList>
            <person name="Lund M.B."/>
        </authorList>
    </citation>
    <scope>NUCLEOTIDE SEQUENCE [LARGE SCALE GENOMIC DNA]</scope>
</reference>
<dbReference type="AlphaFoldDB" id="A0A2A6FT45"/>
<evidence type="ECO:0000313" key="1">
    <source>
        <dbReference type="EMBL" id="PDQ35860.1"/>
    </source>
</evidence>
<dbReference type="EMBL" id="NAEP01000027">
    <property type="protein sequence ID" value="PDQ35860.1"/>
    <property type="molecule type" value="Genomic_DNA"/>
</dbReference>
<name>A0A2A6FT45_9MICO</name>
<dbReference type="Proteomes" id="UP000219994">
    <property type="component" value="Unassembled WGS sequence"/>
</dbReference>
<gene>
    <name evidence="1" type="ORF">B5766_03965</name>
</gene>
<sequence>MAQTTLPKTIQADRSMVVGELASLLPLTSDTWFPQGNDYLDDPQAQIRADNNNVPLSRRSHFLRYVAASSFVHCGDAWSYLGRSLDALIRGDLTGSIHLLYYAELRAAISLLASEGIFIGNRHHLTVDANDTHHLSTEGTHRAVWQILERWAQENRSLDLLYDVFRPGRSPFSDWMQRLTPLAARAKIEQLLEVISFDLKSFDTDHKQRNRASYQPTRLKPRDVDSAAVQSLVSETWRYLEPGPGGAFPVLDDALLPEMLTAIFHSRCDPTPPWIDWVTSITPPSLEGSALAVALQDNDKRTNDSTLLGALYPAENSETDAVKCIRPMTARAVVLLRIATGSCVSLLRDSGHDTNAISAWTTSLAVGRGLWSPGKEPSNRLDLWADIEIALEEINAATPTTRSDFLRTLPTSLLALGQAERVPVWSFA</sequence>
<organism evidence="1 2">
    <name type="scientific">Candidatus Lumbricidiphila eiseniae</name>
    <dbReference type="NCBI Taxonomy" id="1969409"/>
    <lineage>
        <taxon>Bacteria</taxon>
        <taxon>Bacillati</taxon>
        <taxon>Actinomycetota</taxon>
        <taxon>Actinomycetes</taxon>
        <taxon>Micrococcales</taxon>
        <taxon>Microbacteriaceae</taxon>
        <taxon>Candidatus Lumbricidiphila</taxon>
    </lineage>
</organism>
<evidence type="ECO:0000313" key="2">
    <source>
        <dbReference type="Proteomes" id="UP000219994"/>
    </source>
</evidence>